<feature type="region of interest" description="Disordered" evidence="1">
    <location>
        <begin position="255"/>
        <end position="276"/>
    </location>
</feature>
<feature type="compositionally biased region" description="Acidic residues" evidence="1">
    <location>
        <begin position="100"/>
        <end position="135"/>
    </location>
</feature>
<accession>A0AA88GQ12</accession>
<gene>
    <name evidence="2" type="ORF">C9374_001845</name>
</gene>
<proteinExistence type="predicted"/>
<evidence type="ECO:0000313" key="3">
    <source>
        <dbReference type="Proteomes" id="UP000816034"/>
    </source>
</evidence>
<dbReference type="AlphaFoldDB" id="A0AA88GQ12"/>
<feature type="region of interest" description="Disordered" evidence="1">
    <location>
        <begin position="99"/>
        <end position="146"/>
    </location>
</feature>
<reference evidence="2 3" key="1">
    <citation type="journal article" date="2018" name="BMC Genomics">
        <title>The genome of Naegleria lovaniensis, the basis for a comparative approach to unravel pathogenicity factors of the human pathogenic amoeba N. fowleri.</title>
        <authorList>
            <person name="Liechti N."/>
            <person name="Schurch N."/>
            <person name="Bruggmann R."/>
            <person name="Wittwer M."/>
        </authorList>
    </citation>
    <scope>NUCLEOTIDE SEQUENCE [LARGE SCALE GENOMIC DNA]</scope>
    <source>
        <strain evidence="2 3">ATCC 30569</strain>
    </source>
</reference>
<comment type="caution">
    <text evidence="2">The sequence shown here is derived from an EMBL/GenBank/DDBJ whole genome shotgun (WGS) entry which is preliminary data.</text>
</comment>
<organism evidence="2 3">
    <name type="scientific">Naegleria lovaniensis</name>
    <name type="common">Amoeba</name>
    <dbReference type="NCBI Taxonomy" id="51637"/>
    <lineage>
        <taxon>Eukaryota</taxon>
        <taxon>Discoba</taxon>
        <taxon>Heterolobosea</taxon>
        <taxon>Tetramitia</taxon>
        <taxon>Eutetramitia</taxon>
        <taxon>Vahlkampfiidae</taxon>
        <taxon>Naegleria</taxon>
    </lineage>
</organism>
<evidence type="ECO:0000256" key="1">
    <source>
        <dbReference type="SAM" id="MobiDB-lite"/>
    </source>
</evidence>
<evidence type="ECO:0000313" key="2">
    <source>
        <dbReference type="EMBL" id="KAG2386810.1"/>
    </source>
</evidence>
<protein>
    <submittedName>
        <fullName evidence="2">Uncharacterized protein</fullName>
    </submittedName>
</protein>
<dbReference type="GeneID" id="68094301"/>
<keyword evidence="3" id="KW-1185">Reference proteome</keyword>
<dbReference type="EMBL" id="PYSW02000014">
    <property type="protein sequence ID" value="KAG2386810.1"/>
    <property type="molecule type" value="Genomic_DNA"/>
</dbReference>
<dbReference type="Proteomes" id="UP000816034">
    <property type="component" value="Unassembled WGS sequence"/>
</dbReference>
<name>A0AA88GQ12_NAELO</name>
<dbReference type="RefSeq" id="XP_044550802.1">
    <property type="nucleotide sequence ID" value="XM_044691197.1"/>
</dbReference>
<sequence length="276" mass="31886">MDLWYCEKEIENADRMIEQWKAEIGEGFDVNFMRYELLSESLKHIQREDECTLDNDLEECDDEEWDEECEEYDYDASQQDCATPISPAAVSAYFSFVSECSDDDEEEGEDDEEYSDDDDDDDEVTEEDYEEDCDNDNVSSSESEEMDTFNVICDQTCTFKFEYSSTADSTLSEKDHHCEQQQLDDSTNVKTMQDFIHHEYIGGLLHELGGPCVTRSNANAEYDSIEDHSENEQPSTNCDILDENETCLNEQSLLNEHSSTVRDNKQAADFNNNETF</sequence>